<dbReference type="Gene3D" id="2.40.50.40">
    <property type="match status" value="2"/>
</dbReference>
<comment type="subunit">
    <text evidence="2">Component of the NuA4 histone acetyltransferase complex.</text>
</comment>
<evidence type="ECO:0000259" key="5">
    <source>
        <dbReference type="PROSITE" id="PS50013"/>
    </source>
</evidence>
<feature type="compositionally biased region" description="Polar residues" evidence="4">
    <location>
        <begin position="1"/>
        <end position="32"/>
    </location>
</feature>
<name>A0A395MRY6_9HYPO</name>
<dbReference type="InterPro" id="IPR016197">
    <property type="entry name" value="Chromo-like_dom_sf"/>
</dbReference>
<feature type="region of interest" description="Disordered" evidence="4">
    <location>
        <begin position="1"/>
        <end position="256"/>
    </location>
</feature>
<comment type="caution">
    <text evidence="6">The sequence shown here is derived from an EMBL/GenBank/DDBJ whole genome shotgun (WGS) entry which is preliminary data.</text>
</comment>
<dbReference type="GO" id="GO:0006338">
    <property type="term" value="P:chromatin remodeling"/>
    <property type="evidence" value="ECO:0007669"/>
    <property type="project" value="UniProtKB-ARBA"/>
</dbReference>
<dbReference type="PROSITE" id="PS50013">
    <property type="entry name" value="CHROMO_2"/>
    <property type="match status" value="1"/>
</dbReference>
<dbReference type="AlphaFoldDB" id="A0A395MRY6"/>
<feature type="compositionally biased region" description="Acidic residues" evidence="4">
    <location>
        <begin position="240"/>
        <end position="255"/>
    </location>
</feature>
<organism evidence="6 7">
    <name type="scientific">Fusarium flagelliforme</name>
    <dbReference type="NCBI Taxonomy" id="2675880"/>
    <lineage>
        <taxon>Eukaryota</taxon>
        <taxon>Fungi</taxon>
        <taxon>Dikarya</taxon>
        <taxon>Ascomycota</taxon>
        <taxon>Pezizomycotina</taxon>
        <taxon>Sordariomycetes</taxon>
        <taxon>Hypocreomycetidae</taxon>
        <taxon>Hypocreales</taxon>
        <taxon>Nectriaceae</taxon>
        <taxon>Fusarium</taxon>
        <taxon>Fusarium incarnatum-equiseti species complex</taxon>
    </lineage>
</organism>
<feature type="region of interest" description="Disordered" evidence="4">
    <location>
        <begin position="369"/>
        <end position="430"/>
    </location>
</feature>
<dbReference type="SUPFAM" id="SSF54160">
    <property type="entry name" value="Chromo domain-like"/>
    <property type="match status" value="2"/>
</dbReference>
<dbReference type="EMBL" id="PXXK01000128">
    <property type="protein sequence ID" value="RFN50721.1"/>
    <property type="molecule type" value="Genomic_DNA"/>
</dbReference>
<evidence type="ECO:0000256" key="2">
    <source>
        <dbReference type="ARBA" id="ARBA00011353"/>
    </source>
</evidence>
<feature type="domain" description="Chromo" evidence="5">
    <location>
        <begin position="319"/>
        <end position="379"/>
    </location>
</feature>
<reference evidence="6 7" key="1">
    <citation type="journal article" date="2018" name="PLoS Pathog.">
        <title>Evolution of structural diversity of trichothecenes, a family of toxins produced by plant pathogenic and entomopathogenic fungi.</title>
        <authorList>
            <person name="Proctor R.H."/>
            <person name="McCormick S.P."/>
            <person name="Kim H.S."/>
            <person name="Cardoza R.E."/>
            <person name="Stanley A.M."/>
            <person name="Lindo L."/>
            <person name="Kelly A."/>
            <person name="Brown D.W."/>
            <person name="Lee T."/>
            <person name="Vaughan M.M."/>
            <person name="Alexander N.J."/>
            <person name="Busman M."/>
            <person name="Gutierrez S."/>
        </authorList>
    </citation>
    <scope>NUCLEOTIDE SEQUENCE [LARGE SCALE GENOMIC DNA]</scope>
    <source>
        <strain evidence="6 7">NRRL 13405</strain>
    </source>
</reference>
<evidence type="ECO:0000313" key="7">
    <source>
        <dbReference type="Proteomes" id="UP000265631"/>
    </source>
</evidence>
<evidence type="ECO:0000256" key="4">
    <source>
        <dbReference type="SAM" id="MobiDB-lite"/>
    </source>
</evidence>
<feature type="compositionally biased region" description="Low complexity" evidence="4">
    <location>
        <begin position="96"/>
        <end position="123"/>
    </location>
</feature>
<accession>A0A395MRY6</accession>
<dbReference type="CDD" id="cd00024">
    <property type="entry name" value="CD_CSD"/>
    <property type="match status" value="2"/>
</dbReference>
<feature type="compositionally biased region" description="Low complexity" evidence="4">
    <location>
        <begin position="63"/>
        <end position="78"/>
    </location>
</feature>
<comment type="subcellular location">
    <subcellularLocation>
        <location evidence="1">Nucleus</location>
    </subcellularLocation>
</comment>
<dbReference type="Pfam" id="PF00385">
    <property type="entry name" value="Chromo"/>
    <property type="match status" value="1"/>
</dbReference>
<keyword evidence="3" id="KW-0539">Nucleus</keyword>
<protein>
    <submittedName>
        <fullName evidence="6">Chromo domain-containing protein t09a5.8</fullName>
    </submittedName>
</protein>
<gene>
    <name evidence="6" type="ORF">FIE12Z_4959</name>
</gene>
<dbReference type="Proteomes" id="UP000265631">
    <property type="component" value="Unassembled WGS sequence"/>
</dbReference>
<evidence type="ECO:0000256" key="1">
    <source>
        <dbReference type="ARBA" id="ARBA00004123"/>
    </source>
</evidence>
<dbReference type="STRING" id="2594813.A0A395MRY6"/>
<feature type="compositionally biased region" description="Basic residues" evidence="4">
    <location>
        <begin position="371"/>
        <end position="395"/>
    </location>
</feature>
<keyword evidence="7" id="KW-1185">Reference proteome</keyword>
<evidence type="ECO:0000256" key="3">
    <source>
        <dbReference type="ARBA" id="ARBA00023242"/>
    </source>
</evidence>
<evidence type="ECO:0000313" key="6">
    <source>
        <dbReference type="EMBL" id="RFN50721.1"/>
    </source>
</evidence>
<sequence length="430" mass="47898">MNLFNFLSSPLKKQQPELPSTMASSQPATRTFSPRDRRASQRASNHFSESGSRRSSRSRRSDVSTTSIIDSTTIISSTMPPPPKNPKRSSMGNTHSSPAARLSAAGRRASASSPQARVRSSPRNRTSPELGEAPSGRNSSLNSPAALPESPAMSTTGTPASASSSVSRSRQPRKTFPLNPHFHSTKAARETREQPASFMAVNSPPAPSPAPSTRDTLPIPSRTQSRRSLTQASPKAQEVEQVESEQEEADDEDSEHEFKRIMDHRWFNDKFELRIEWSDGERTWTDEEIIHEDCPEALFEYWRSLPRGRPNTPDDEGVYHVFAIRKHRTHRGKKQVLVEWLGYEESDQTWENQEYIESVAKEHVDEYMKSVKGKGRPSKGKAKAAPKPKVNKKGTAKPVRDGQVPIKAAVKSATPAEKARGNSRVTKRRD</sequence>
<proteinExistence type="predicted"/>
<dbReference type="InterPro" id="IPR023780">
    <property type="entry name" value="Chromo_domain"/>
</dbReference>
<dbReference type="InterPro" id="IPR051219">
    <property type="entry name" value="Heterochromatin_chromo-domain"/>
</dbReference>
<feature type="compositionally biased region" description="Low complexity" evidence="4">
    <location>
        <begin position="150"/>
        <end position="169"/>
    </location>
</feature>
<dbReference type="InterPro" id="IPR000953">
    <property type="entry name" value="Chromo/chromo_shadow_dom"/>
</dbReference>
<dbReference type="GO" id="GO:0005634">
    <property type="term" value="C:nucleus"/>
    <property type="evidence" value="ECO:0007669"/>
    <property type="project" value="UniProtKB-SubCell"/>
</dbReference>
<feature type="compositionally biased region" description="Polar residues" evidence="4">
    <location>
        <begin position="221"/>
        <end position="234"/>
    </location>
</feature>
<dbReference type="PANTHER" id="PTHR22812">
    <property type="entry name" value="CHROMOBOX PROTEIN"/>
    <property type="match status" value="1"/>
</dbReference>